<dbReference type="InterPro" id="IPR000008">
    <property type="entry name" value="C2_dom"/>
</dbReference>
<dbReference type="SMART" id="SM00239">
    <property type="entry name" value="C2"/>
    <property type="match status" value="1"/>
</dbReference>
<dbReference type="Pfam" id="PF00168">
    <property type="entry name" value="C2"/>
    <property type="match status" value="1"/>
</dbReference>
<dbReference type="CDD" id="cd04051">
    <property type="entry name" value="C2_SRC2_like"/>
    <property type="match status" value="1"/>
</dbReference>
<keyword evidence="2" id="KW-1133">Transmembrane helix</keyword>
<protein>
    <recommendedName>
        <fullName evidence="3">C2 domain-containing protein</fullName>
    </recommendedName>
</protein>
<dbReference type="Gene3D" id="2.60.40.150">
    <property type="entry name" value="C2 domain"/>
    <property type="match status" value="1"/>
</dbReference>
<dbReference type="InterPro" id="IPR035892">
    <property type="entry name" value="C2_domain_sf"/>
</dbReference>
<evidence type="ECO:0000313" key="4">
    <source>
        <dbReference type="EMBL" id="KAL3829368.1"/>
    </source>
</evidence>
<name>A0ABD3SYX7_9LAMI</name>
<evidence type="ECO:0000259" key="3">
    <source>
        <dbReference type="PROSITE" id="PS50004"/>
    </source>
</evidence>
<dbReference type="PANTHER" id="PTHR32246">
    <property type="entry name" value="INGRESSION PROTEIN FIC1"/>
    <property type="match status" value="1"/>
</dbReference>
<dbReference type="InterPro" id="IPR044750">
    <property type="entry name" value="C2_SRC2/BAP"/>
</dbReference>
<feature type="region of interest" description="Disordered" evidence="1">
    <location>
        <begin position="181"/>
        <end position="214"/>
    </location>
</feature>
<evidence type="ECO:0000313" key="5">
    <source>
        <dbReference type="Proteomes" id="UP001634393"/>
    </source>
</evidence>
<dbReference type="SUPFAM" id="SSF49562">
    <property type="entry name" value="C2 domain (Calcium/lipid-binding domain, CaLB)"/>
    <property type="match status" value="1"/>
</dbReference>
<accession>A0ABD3SYX7</accession>
<keyword evidence="2" id="KW-0812">Transmembrane</keyword>
<dbReference type="EMBL" id="JBJXBP010000005">
    <property type="protein sequence ID" value="KAL3829368.1"/>
    <property type="molecule type" value="Genomic_DNA"/>
</dbReference>
<feature type="domain" description="C2" evidence="3">
    <location>
        <begin position="1"/>
        <end position="113"/>
    </location>
</feature>
<proteinExistence type="predicted"/>
<dbReference type="AlphaFoldDB" id="A0ABD3SYX7"/>
<dbReference type="PROSITE" id="PS50004">
    <property type="entry name" value="C2"/>
    <property type="match status" value="1"/>
</dbReference>
<evidence type="ECO:0000256" key="2">
    <source>
        <dbReference type="SAM" id="Phobius"/>
    </source>
</evidence>
<organism evidence="4 5">
    <name type="scientific">Penstemon smallii</name>
    <dbReference type="NCBI Taxonomy" id="265156"/>
    <lineage>
        <taxon>Eukaryota</taxon>
        <taxon>Viridiplantae</taxon>
        <taxon>Streptophyta</taxon>
        <taxon>Embryophyta</taxon>
        <taxon>Tracheophyta</taxon>
        <taxon>Spermatophyta</taxon>
        <taxon>Magnoliopsida</taxon>
        <taxon>eudicotyledons</taxon>
        <taxon>Gunneridae</taxon>
        <taxon>Pentapetalae</taxon>
        <taxon>asterids</taxon>
        <taxon>lamiids</taxon>
        <taxon>Lamiales</taxon>
        <taxon>Plantaginaceae</taxon>
        <taxon>Cheloneae</taxon>
        <taxon>Penstemon</taxon>
    </lineage>
</organism>
<keyword evidence="5" id="KW-1185">Reference proteome</keyword>
<keyword evidence="2" id="KW-0472">Membrane</keyword>
<evidence type="ECO:0000256" key="1">
    <source>
        <dbReference type="SAM" id="MobiDB-lite"/>
    </source>
</evidence>
<gene>
    <name evidence="4" type="ORF">ACJIZ3_018170</name>
</gene>
<comment type="caution">
    <text evidence="4">The sequence shown here is derived from an EMBL/GenBank/DDBJ whole genome shotgun (WGS) entry which is preliminary data.</text>
</comment>
<dbReference type="PANTHER" id="PTHR32246:SF173">
    <property type="entry name" value="C2 DOMAIN-CONTAINING PROTEIN"/>
    <property type="match status" value="1"/>
</dbReference>
<feature type="transmembrane region" description="Helical" evidence="2">
    <location>
        <begin position="263"/>
        <end position="282"/>
    </location>
</feature>
<feature type="compositionally biased region" description="Pro residues" evidence="1">
    <location>
        <begin position="192"/>
        <end position="214"/>
    </location>
</feature>
<reference evidence="4 5" key="1">
    <citation type="submission" date="2024-12" db="EMBL/GenBank/DDBJ databases">
        <title>The unique morphological basis and parallel evolutionary history of personate flowers in Penstemon.</title>
        <authorList>
            <person name="Depatie T.H."/>
            <person name="Wessinger C.A."/>
        </authorList>
    </citation>
    <scope>NUCLEOTIDE SEQUENCE [LARGE SCALE GENOMIC DNA]</scope>
    <source>
        <strain evidence="4">WTNN_2</strain>
        <tissue evidence="4">Leaf</tissue>
    </source>
</reference>
<sequence>MEYRTLEINLQYANDLNNVNFITKMDVYAVVSISGGDKNSKQKTKTPVDHDGGSNPTWNFPIKFTVDEKALQQNRLALEFKLICDRALGDKDVGEVHVPIKELLDSPAKGGADGKRFVSYQVRKPSGKPKGQLTFSYQISDKTVSAAIAPPYAAAIPMSEKGDGEPVVAYPAGPSSVYPPHLPGGYPSAGDAPPPTGYGYPPPPPPHGYGYPPPPPPPPHGYGYPPSHGYGYPPPHGYGYPPQPGYGYPPAMQQQAPKKKNKFGMGLGAGLLGGAIGGLLVGDMISDGADFDCGGGFDF</sequence>
<dbReference type="Proteomes" id="UP001634393">
    <property type="component" value="Unassembled WGS sequence"/>
</dbReference>